<name>A0ABW1IEV6_9PSEU</name>
<dbReference type="Proteomes" id="UP001596119">
    <property type="component" value="Unassembled WGS sequence"/>
</dbReference>
<organism evidence="1 2">
    <name type="scientific">Pseudonocardia lutea</name>
    <dbReference type="NCBI Taxonomy" id="2172015"/>
    <lineage>
        <taxon>Bacteria</taxon>
        <taxon>Bacillati</taxon>
        <taxon>Actinomycetota</taxon>
        <taxon>Actinomycetes</taxon>
        <taxon>Pseudonocardiales</taxon>
        <taxon>Pseudonocardiaceae</taxon>
        <taxon>Pseudonocardia</taxon>
    </lineage>
</organism>
<dbReference type="EMBL" id="JBHSQK010000096">
    <property type="protein sequence ID" value="MFC5952178.1"/>
    <property type="molecule type" value="Genomic_DNA"/>
</dbReference>
<reference evidence="2" key="1">
    <citation type="journal article" date="2019" name="Int. J. Syst. Evol. Microbiol.">
        <title>The Global Catalogue of Microorganisms (GCM) 10K type strain sequencing project: providing services to taxonomists for standard genome sequencing and annotation.</title>
        <authorList>
            <consortium name="The Broad Institute Genomics Platform"/>
            <consortium name="The Broad Institute Genome Sequencing Center for Infectious Disease"/>
            <person name="Wu L."/>
            <person name="Ma J."/>
        </authorList>
    </citation>
    <scope>NUCLEOTIDE SEQUENCE [LARGE SCALE GENOMIC DNA]</scope>
    <source>
        <strain evidence="2">CGMCC 4.7397</strain>
    </source>
</reference>
<accession>A0ABW1IEV6</accession>
<keyword evidence="2" id="KW-1185">Reference proteome</keyword>
<dbReference type="RefSeq" id="WP_379570826.1">
    <property type="nucleotide sequence ID" value="NZ_JBHSQK010000096.1"/>
</dbReference>
<gene>
    <name evidence="1" type="ORF">ACFQH9_28330</name>
</gene>
<evidence type="ECO:0000313" key="2">
    <source>
        <dbReference type="Proteomes" id="UP001596119"/>
    </source>
</evidence>
<proteinExistence type="predicted"/>
<evidence type="ECO:0000313" key="1">
    <source>
        <dbReference type="EMBL" id="MFC5952178.1"/>
    </source>
</evidence>
<sequence length="151" mass="16652">MMGFLARLFGREDLPEGFAGELDPEEHVVAVAAVVRGGHLVVTNLGVWFPGEAERVGWHLVSKATWAEGAMTFVVATQEDLGKAFLLQDGPPRRFPLDEPGKVPQAVHQRVTGSIVSRERATMPDGREAWVIERHVPGRDGTVRQIRPDPR</sequence>
<protein>
    <submittedName>
        <fullName evidence="1">Uncharacterized protein</fullName>
    </submittedName>
</protein>
<comment type="caution">
    <text evidence="1">The sequence shown here is derived from an EMBL/GenBank/DDBJ whole genome shotgun (WGS) entry which is preliminary data.</text>
</comment>